<dbReference type="Pfam" id="PF18158">
    <property type="entry name" value="AidB_N"/>
    <property type="match status" value="1"/>
</dbReference>
<sequence length="539" mass="60591">MIYSFAKTGHFTQVPPELHNPFRDDPMLDRVLQRFLPVNAYKEVTKDLDRFGDRIINECHELAKECENNPPKLEQFDAWGNRVDKLILTPAWDKLKNIAAEEGLISIGYDDKRDPLYRRIHQFSKLYMFSPAAGLTTCPLAMTDGAVKTIKENNLTSKIPEISEAYKRLTSNDPSYFWTSGQWMTEKAGGSDVGGGTDTYATLIKGNQYRLNGYKWFSSAIDANVSLVLARVADKNGEVVKISDEDRGVATISTMLNVTRIYNTVGSCSAMRVVIAGARDYATKRVAFGQKLSDWPLHMATIAKMEVQARASFLLFMESVRLLGKQEAGKATVNELLNLRLMTPIAKLYNAKVAMPLISEGLECFGGQGYIEDNWLPQALRDAQVGTIWEGTTNVLSLDVLRVLAGKENALEEFKKFILCILEENKDKNSTKLEECKKSLLNALDHLLDFLPKVVEKSLENIMRIDRGAREIAFAIAKIYCGAFLISHASHQVGNETDEDVACRFCLEEGFVTLKSEMFDVNRIGPDRNMVFENFKNKL</sequence>
<dbReference type="PANTHER" id="PTHR42707">
    <property type="entry name" value="ACYL-COA DEHYDROGENASE"/>
    <property type="match status" value="1"/>
</dbReference>
<protein>
    <submittedName>
        <fullName evidence="8">Acyl-CoA dehydrogenase</fullName>
    </submittedName>
</protein>
<evidence type="ECO:0000259" key="6">
    <source>
        <dbReference type="Pfam" id="PF22217"/>
    </source>
</evidence>
<dbReference type="InterPro" id="IPR009100">
    <property type="entry name" value="AcylCoA_DH/oxidase_NM_dom_sf"/>
</dbReference>
<dbReference type="GO" id="GO:0003995">
    <property type="term" value="F:acyl-CoA dehydrogenase activity"/>
    <property type="evidence" value="ECO:0007669"/>
    <property type="project" value="TreeGrafter"/>
</dbReference>
<dbReference type="SUPFAM" id="SSF56645">
    <property type="entry name" value="Acyl-CoA dehydrogenase NM domain-like"/>
    <property type="match status" value="1"/>
</dbReference>
<comment type="similarity">
    <text evidence="1">Belongs to the acyl-CoA dehydrogenase family.</text>
</comment>
<keyword evidence="7" id="KW-1185">Reference proteome</keyword>
<evidence type="ECO:0000313" key="8">
    <source>
        <dbReference type="WBParaSite" id="ACRNAN_Path_1233.g4820.t1"/>
    </source>
</evidence>
<dbReference type="InterPro" id="IPR041504">
    <property type="entry name" value="AidB_N"/>
</dbReference>
<reference evidence="8" key="1">
    <citation type="submission" date="2022-11" db="UniProtKB">
        <authorList>
            <consortium name="WormBaseParasite"/>
        </authorList>
    </citation>
    <scope>IDENTIFICATION</scope>
</reference>
<name>A0A914BXX4_9BILA</name>
<evidence type="ECO:0000313" key="7">
    <source>
        <dbReference type="Proteomes" id="UP000887540"/>
    </source>
</evidence>
<dbReference type="InterPro" id="IPR036250">
    <property type="entry name" value="AcylCo_DH-like_C"/>
</dbReference>
<proteinExistence type="inferred from homology"/>
<feature type="domain" description="Acyl-CoA dehydrogenase/oxidase C-terminal" evidence="4">
    <location>
        <begin position="246"/>
        <end position="403"/>
    </location>
</feature>
<dbReference type="SUPFAM" id="SSF47203">
    <property type="entry name" value="Acyl-CoA dehydrogenase C-terminal domain-like"/>
    <property type="match status" value="1"/>
</dbReference>
<dbReference type="InterPro" id="IPR052904">
    <property type="entry name" value="Acyl-CoA_dehydrogenase-like"/>
</dbReference>
<feature type="domain" description="Adaptive response protein AidB N-terminal" evidence="5">
    <location>
        <begin position="19"/>
        <end position="154"/>
    </location>
</feature>
<dbReference type="InterPro" id="IPR009075">
    <property type="entry name" value="AcylCo_DH/oxidase_C"/>
</dbReference>
<keyword evidence="2" id="KW-0285">Flavoprotein</keyword>
<keyword evidence="3" id="KW-0274">FAD</keyword>
<evidence type="ECO:0000256" key="3">
    <source>
        <dbReference type="ARBA" id="ARBA00022827"/>
    </source>
</evidence>
<dbReference type="InterPro" id="IPR053998">
    <property type="entry name" value="ACDH-11_C"/>
</dbReference>
<evidence type="ECO:0000259" key="4">
    <source>
        <dbReference type="Pfam" id="PF00441"/>
    </source>
</evidence>
<dbReference type="Pfam" id="PF00441">
    <property type="entry name" value="Acyl-CoA_dh_1"/>
    <property type="match status" value="1"/>
</dbReference>
<dbReference type="Gene3D" id="2.40.110.20">
    <property type="match status" value="1"/>
</dbReference>
<organism evidence="7 8">
    <name type="scientific">Acrobeloides nanus</name>
    <dbReference type="NCBI Taxonomy" id="290746"/>
    <lineage>
        <taxon>Eukaryota</taxon>
        <taxon>Metazoa</taxon>
        <taxon>Ecdysozoa</taxon>
        <taxon>Nematoda</taxon>
        <taxon>Chromadorea</taxon>
        <taxon>Rhabditida</taxon>
        <taxon>Tylenchina</taxon>
        <taxon>Cephalobomorpha</taxon>
        <taxon>Cephaloboidea</taxon>
        <taxon>Cephalobidae</taxon>
        <taxon>Acrobeloides</taxon>
    </lineage>
</organism>
<evidence type="ECO:0000256" key="2">
    <source>
        <dbReference type="ARBA" id="ARBA00022630"/>
    </source>
</evidence>
<dbReference type="WBParaSite" id="ACRNAN_Path_1233.g4820.t1">
    <property type="protein sequence ID" value="ACRNAN_Path_1233.g4820.t1"/>
    <property type="gene ID" value="ACRNAN_Path_1233.g4820"/>
</dbReference>
<evidence type="ECO:0000256" key="1">
    <source>
        <dbReference type="ARBA" id="ARBA00009347"/>
    </source>
</evidence>
<dbReference type="Pfam" id="PF22217">
    <property type="entry name" value="ACDH-11_C"/>
    <property type="match status" value="1"/>
</dbReference>
<accession>A0A914BXX4</accession>
<dbReference type="Gene3D" id="6.10.250.600">
    <property type="match status" value="1"/>
</dbReference>
<evidence type="ECO:0000259" key="5">
    <source>
        <dbReference type="Pfam" id="PF18158"/>
    </source>
</evidence>
<dbReference type="Gene3D" id="1.20.140.10">
    <property type="entry name" value="Butyryl-CoA Dehydrogenase, subunit A, domain 3"/>
    <property type="match status" value="1"/>
</dbReference>
<dbReference type="AlphaFoldDB" id="A0A914BXX4"/>
<dbReference type="PANTHER" id="PTHR42707:SF2">
    <property type="entry name" value="ACD11 DEHYDROGENASE"/>
    <property type="match status" value="1"/>
</dbReference>
<dbReference type="Proteomes" id="UP000887540">
    <property type="component" value="Unplaced"/>
</dbReference>
<feature type="domain" description="Acyl-CoA dehydrogenase 11-like C-terminal" evidence="6">
    <location>
        <begin position="410"/>
        <end position="532"/>
    </location>
</feature>